<evidence type="ECO:0000313" key="2">
    <source>
        <dbReference type="Proteomes" id="UP001152795"/>
    </source>
</evidence>
<name>A0A7D9DJ00_PARCT</name>
<keyword evidence="2" id="KW-1185">Reference proteome</keyword>
<proteinExistence type="predicted"/>
<protein>
    <submittedName>
        <fullName evidence="1">Uncharacterized protein</fullName>
    </submittedName>
</protein>
<dbReference type="AlphaFoldDB" id="A0A7D9DJ00"/>
<dbReference type="Proteomes" id="UP001152795">
    <property type="component" value="Unassembled WGS sequence"/>
</dbReference>
<sequence>ANNFQLSAFVLSWDNDGVPMDSDGNFKITSDENRHLNVPIAFLERKFSLNFVELVKIIAFSFIKIGQQLAESPFQKEFEQ</sequence>
<organism evidence="1 2">
    <name type="scientific">Paramuricea clavata</name>
    <name type="common">Red gorgonian</name>
    <name type="synonym">Violescent sea-whip</name>
    <dbReference type="NCBI Taxonomy" id="317549"/>
    <lineage>
        <taxon>Eukaryota</taxon>
        <taxon>Metazoa</taxon>
        <taxon>Cnidaria</taxon>
        <taxon>Anthozoa</taxon>
        <taxon>Octocorallia</taxon>
        <taxon>Malacalcyonacea</taxon>
        <taxon>Plexauridae</taxon>
        <taxon>Paramuricea</taxon>
    </lineage>
</organism>
<dbReference type="EMBL" id="CACRXK020001107">
    <property type="protein sequence ID" value="CAB3987011.1"/>
    <property type="molecule type" value="Genomic_DNA"/>
</dbReference>
<evidence type="ECO:0000313" key="1">
    <source>
        <dbReference type="EMBL" id="CAB3987011.1"/>
    </source>
</evidence>
<feature type="non-terminal residue" evidence="1">
    <location>
        <position position="1"/>
    </location>
</feature>
<reference evidence="1" key="1">
    <citation type="submission" date="2020-04" db="EMBL/GenBank/DDBJ databases">
        <authorList>
            <person name="Alioto T."/>
            <person name="Alioto T."/>
            <person name="Gomez Garrido J."/>
        </authorList>
    </citation>
    <scope>NUCLEOTIDE SEQUENCE</scope>
    <source>
        <strain evidence="1">A484AB</strain>
    </source>
</reference>
<accession>A0A7D9DJ00</accession>
<comment type="caution">
    <text evidence="1">The sequence shown here is derived from an EMBL/GenBank/DDBJ whole genome shotgun (WGS) entry which is preliminary data.</text>
</comment>
<gene>
    <name evidence="1" type="ORF">PACLA_8A027590</name>
</gene>